<dbReference type="AlphaFoldDB" id="A0A919XB77"/>
<gene>
    <name evidence="1" type="ORF">J43TS3_20040</name>
</gene>
<proteinExistence type="predicted"/>
<dbReference type="EMBL" id="BORP01000003">
    <property type="protein sequence ID" value="GIO27393.1"/>
    <property type="molecule type" value="Genomic_DNA"/>
</dbReference>
<keyword evidence="2" id="KW-1185">Reference proteome</keyword>
<sequence length="67" mass="7778">MLNTEVIFLEGISFLKMSFTSDIGCHSVHSINEPVEIVKERLLTIFLHQLPFYLGLYFIKKFMEGIV</sequence>
<protein>
    <submittedName>
        <fullName evidence="1">Uncharacterized protein</fullName>
    </submittedName>
</protein>
<dbReference type="Proteomes" id="UP000676917">
    <property type="component" value="Unassembled WGS sequence"/>
</dbReference>
<name>A0A919XB77_9BACI</name>
<comment type="caution">
    <text evidence="1">The sequence shown here is derived from an EMBL/GenBank/DDBJ whole genome shotgun (WGS) entry which is preliminary data.</text>
</comment>
<evidence type="ECO:0000313" key="2">
    <source>
        <dbReference type="Proteomes" id="UP000676917"/>
    </source>
</evidence>
<accession>A0A919XB77</accession>
<reference evidence="1" key="1">
    <citation type="submission" date="2021-03" db="EMBL/GenBank/DDBJ databases">
        <title>Antimicrobial resistance genes in bacteria isolated from Japanese honey, and their potential for conferring macrolide and lincosamide resistance in the American foulbrood pathogen Paenibacillus larvae.</title>
        <authorList>
            <person name="Okamoto M."/>
            <person name="Kumagai M."/>
            <person name="Kanamori H."/>
            <person name="Takamatsu D."/>
        </authorList>
    </citation>
    <scope>NUCLEOTIDE SEQUENCE</scope>
    <source>
        <strain evidence="1">J43TS3</strain>
    </source>
</reference>
<organism evidence="1 2">
    <name type="scientific">Ornithinibacillus bavariensis</name>
    <dbReference type="NCBI Taxonomy" id="545502"/>
    <lineage>
        <taxon>Bacteria</taxon>
        <taxon>Bacillati</taxon>
        <taxon>Bacillota</taxon>
        <taxon>Bacilli</taxon>
        <taxon>Bacillales</taxon>
        <taxon>Bacillaceae</taxon>
        <taxon>Ornithinibacillus</taxon>
    </lineage>
</organism>
<evidence type="ECO:0000313" key="1">
    <source>
        <dbReference type="EMBL" id="GIO27393.1"/>
    </source>
</evidence>